<evidence type="ECO:0000313" key="2">
    <source>
        <dbReference type="Proteomes" id="UP000318801"/>
    </source>
</evidence>
<dbReference type="SUPFAM" id="SSF69047">
    <property type="entry name" value="Hypothetical protein YjbJ"/>
    <property type="match status" value="1"/>
</dbReference>
<gene>
    <name evidence="1" type="ORF">FJU08_10265</name>
</gene>
<evidence type="ECO:0000313" key="1">
    <source>
        <dbReference type="EMBL" id="TPW31031.1"/>
    </source>
</evidence>
<keyword evidence="2" id="KW-1185">Reference proteome</keyword>
<dbReference type="Proteomes" id="UP000318801">
    <property type="component" value="Unassembled WGS sequence"/>
</dbReference>
<dbReference type="AlphaFoldDB" id="A0A506UD24"/>
<protein>
    <submittedName>
        <fullName evidence="1">CsbD family protein</fullName>
    </submittedName>
</protein>
<dbReference type="OrthoDB" id="9796058at2"/>
<dbReference type="Gene3D" id="1.10.1470.10">
    <property type="entry name" value="YjbJ"/>
    <property type="match status" value="1"/>
</dbReference>
<reference evidence="1 2" key="1">
    <citation type="submission" date="2019-06" db="EMBL/GenBank/DDBJ databases">
        <authorList>
            <person name="Li M."/>
        </authorList>
    </citation>
    <scope>NUCLEOTIDE SEQUENCE [LARGE SCALE GENOMIC DNA]</scope>
    <source>
        <strain evidence="1 2">BGMRC2036</strain>
    </source>
</reference>
<organism evidence="1 2">
    <name type="scientific">Martelella alba</name>
    <dbReference type="NCBI Taxonomy" id="2590451"/>
    <lineage>
        <taxon>Bacteria</taxon>
        <taxon>Pseudomonadati</taxon>
        <taxon>Pseudomonadota</taxon>
        <taxon>Alphaproteobacteria</taxon>
        <taxon>Hyphomicrobiales</taxon>
        <taxon>Aurantimonadaceae</taxon>
        <taxon>Martelella</taxon>
    </lineage>
</organism>
<accession>A0A506UD24</accession>
<proteinExistence type="predicted"/>
<sequence>MAWQDVEHNWTERKMRVRAKWTRLSNEDLDFIAGSRDKLISKIQQHYVRGRDEAETELNSWLANRHH</sequence>
<name>A0A506UD24_9HYPH</name>
<dbReference type="InterPro" id="IPR036629">
    <property type="entry name" value="YjbJ_sf"/>
</dbReference>
<comment type="caution">
    <text evidence="1">The sequence shown here is derived from an EMBL/GenBank/DDBJ whole genome shotgun (WGS) entry which is preliminary data.</text>
</comment>
<dbReference type="RefSeq" id="WP_141148903.1">
    <property type="nucleotide sequence ID" value="NZ_VHLG01000004.1"/>
</dbReference>
<dbReference type="EMBL" id="VHLG01000004">
    <property type="protein sequence ID" value="TPW31031.1"/>
    <property type="molecule type" value="Genomic_DNA"/>
</dbReference>